<proteinExistence type="predicted"/>
<dbReference type="Proteomes" id="UP000032142">
    <property type="component" value="Unassembled WGS sequence"/>
</dbReference>
<accession>A0A0B0MM55</accession>
<evidence type="ECO:0000313" key="1">
    <source>
        <dbReference type="EMBL" id="KHG01805.1"/>
    </source>
</evidence>
<organism evidence="1 2">
    <name type="scientific">Gossypium arboreum</name>
    <name type="common">Tree cotton</name>
    <name type="synonym">Gossypium nanking</name>
    <dbReference type="NCBI Taxonomy" id="29729"/>
    <lineage>
        <taxon>Eukaryota</taxon>
        <taxon>Viridiplantae</taxon>
        <taxon>Streptophyta</taxon>
        <taxon>Embryophyta</taxon>
        <taxon>Tracheophyta</taxon>
        <taxon>Spermatophyta</taxon>
        <taxon>Magnoliopsida</taxon>
        <taxon>eudicotyledons</taxon>
        <taxon>Gunneridae</taxon>
        <taxon>Pentapetalae</taxon>
        <taxon>rosids</taxon>
        <taxon>malvids</taxon>
        <taxon>Malvales</taxon>
        <taxon>Malvaceae</taxon>
        <taxon>Malvoideae</taxon>
        <taxon>Gossypium</taxon>
    </lineage>
</organism>
<name>A0A0B0MM55_GOSAR</name>
<evidence type="ECO:0000313" key="2">
    <source>
        <dbReference type="Proteomes" id="UP000032142"/>
    </source>
</evidence>
<keyword evidence="2" id="KW-1185">Reference proteome</keyword>
<gene>
    <name evidence="1" type="ORF">F383_22139</name>
</gene>
<sequence>MAYILTCTTQPRTRSYARPWYTDFIRRVPQGTHGHVT</sequence>
<dbReference type="AlphaFoldDB" id="A0A0B0MM55"/>
<protein>
    <submittedName>
        <fullName evidence="1">Uncharacterized protein</fullName>
    </submittedName>
</protein>
<comment type="caution">
    <text evidence="1">The sequence shown here is derived from an EMBL/GenBank/DDBJ whole genome shotgun (WGS) entry which is preliminary data.</text>
</comment>
<reference evidence="2" key="1">
    <citation type="submission" date="2014-09" db="EMBL/GenBank/DDBJ databases">
        <authorList>
            <person name="Mudge J."/>
            <person name="Ramaraj T."/>
            <person name="Lindquist I.E."/>
            <person name="Bharti A.K."/>
            <person name="Sundararajan A."/>
            <person name="Cameron C.T."/>
            <person name="Woodward J.E."/>
            <person name="May G.D."/>
            <person name="Brubaker C."/>
            <person name="Broadhvest J."/>
            <person name="Wilkins T.A."/>
        </authorList>
    </citation>
    <scope>NUCLEOTIDE SEQUENCE</scope>
    <source>
        <strain evidence="2">cv. AKA8401</strain>
    </source>
</reference>
<dbReference type="EMBL" id="JRRC01217299">
    <property type="protein sequence ID" value="KHG01805.1"/>
    <property type="molecule type" value="Genomic_DNA"/>
</dbReference>